<dbReference type="VEuPathDB" id="PiroplasmaDB:BEWA_023230"/>
<reference evidence="2 3" key="1">
    <citation type="journal article" date="2012" name="BMC Genomics">
        <title>Comparative genomic analysis and phylogenetic position of Theileria equi.</title>
        <authorList>
            <person name="Kappmeyer L.S."/>
            <person name="Thiagarajan M."/>
            <person name="Herndon D.R."/>
            <person name="Ramsay J.D."/>
            <person name="Caler E."/>
            <person name="Djikeng A."/>
            <person name="Gillespie J.J."/>
            <person name="Lau A.O."/>
            <person name="Roalson E.H."/>
            <person name="Silva J.C."/>
            <person name="Silva M.G."/>
            <person name="Suarez C.E."/>
            <person name="Ueti M.W."/>
            <person name="Nene V.M."/>
            <person name="Mealey R.H."/>
            <person name="Knowles D.P."/>
            <person name="Brayton K.A."/>
        </authorList>
    </citation>
    <scope>NUCLEOTIDE SEQUENCE [LARGE SCALE GENOMIC DNA]</scope>
    <source>
        <strain evidence="2 3">WA</strain>
    </source>
</reference>
<dbReference type="eggNOG" id="ENOG502TNDC">
    <property type="taxonomic scope" value="Eukaryota"/>
</dbReference>
<dbReference type="RefSeq" id="XP_004829140.1">
    <property type="nucleotide sequence ID" value="XM_004829083.1"/>
</dbReference>
<evidence type="ECO:0000256" key="1">
    <source>
        <dbReference type="SAM" id="MobiDB-lite"/>
    </source>
</evidence>
<dbReference type="KEGG" id="beq:BEWA_023230"/>
<dbReference type="AlphaFoldDB" id="L0AX63"/>
<evidence type="ECO:0000313" key="2">
    <source>
        <dbReference type="EMBL" id="AFZ79474.1"/>
    </source>
</evidence>
<proteinExistence type="predicted"/>
<name>L0AX63_THEEQ</name>
<organism evidence="2 3">
    <name type="scientific">Theileria equi strain WA</name>
    <dbReference type="NCBI Taxonomy" id="1537102"/>
    <lineage>
        <taxon>Eukaryota</taxon>
        <taxon>Sar</taxon>
        <taxon>Alveolata</taxon>
        <taxon>Apicomplexa</taxon>
        <taxon>Aconoidasida</taxon>
        <taxon>Piroplasmida</taxon>
        <taxon>Theileriidae</taxon>
        <taxon>Theileria</taxon>
    </lineage>
</organism>
<protein>
    <submittedName>
        <fullName evidence="2">Uncharacterized protein</fullName>
    </submittedName>
</protein>
<gene>
    <name evidence="2" type="ORF">BEWA_023230</name>
</gene>
<dbReference type="OrthoDB" id="366111at2759"/>
<keyword evidence="3" id="KW-1185">Reference proteome</keyword>
<sequence>MASPSGLESGGCSKVTSQRMGNEIYEDTPMTSSVLQRRILEASSDISIIKNGMLEVHSDSSVLDVSNRESIDRDSVDIIGEFNATPGRDFCIKRQIKEEFDMLGINDDSIIDIEALLEIPKQVDDRRGNISQRDREFKRVDDPPVVNLDDFSESDFLAVESKELEAIEKDDPCLSTPVRTFHSVEDSNHAINVDSITSSILEICTRDSVNMGDIDDTSINGNVDLYATPVNAMVDLDCPLNAGSFGFSSDPFVYLEENPLDTPEKTVLPDKTPEVKRKIPVPETVINVDESLKDNEEYVIDSIPVEETSYNTTESKSIEPCSTSIPPLKIVNNTSKIQTNIIQKNPRLSSLKMNGTKKNQVDKGDGLKKRVNSVRRKGITVKNNAKLETMPVWVRQPNDIKEIPSYIKMISNRLLHIEKQIKKFCEERQGLLCSIWKLSNNGYKHLLPDPVIKSLSTMENASEQPADSAESSAPSNRMSLRTSLDNIDFDGHLVNYNQMDEEKARDGDTMYWKASWLGDQDMHTPATKRILETYVSRPINVETSSKQTNSSRRTSVSAYINSFKRTSIPKRDSVNSVSSVQERESKAEANVVQDPIEYFKQIDFPTLSYQEMEGWRKFFGIKVSLRTHSHCFYRISRIA</sequence>
<feature type="region of interest" description="Disordered" evidence="1">
    <location>
        <begin position="457"/>
        <end position="477"/>
    </location>
</feature>
<evidence type="ECO:0000313" key="3">
    <source>
        <dbReference type="Proteomes" id="UP000031512"/>
    </source>
</evidence>
<dbReference type="GeneID" id="15806145"/>
<accession>L0AX63</accession>
<dbReference type="Proteomes" id="UP000031512">
    <property type="component" value="Chromosome 1"/>
</dbReference>
<dbReference type="EMBL" id="CP001669">
    <property type="protein sequence ID" value="AFZ79474.1"/>
    <property type="molecule type" value="Genomic_DNA"/>
</dbReference>